<dbReference type="InterPro" id="IPR011074">
    <property type="entry name" value="CRAL/TRIO_N_dom"/>
</dbReference>
<gene>
    <name evidence="4" type="ORF">G9C98_004838</name>
</gene>
<dbReference type="InterPro" id="IPR001251">
    <property type="entry name" value="CRAL-TRIO_dom"/>
</dbReference>
<evidence type="ECO:0000259" key="3">
    <source>
        <dbReference type="PROSITE" id="PS50904"/>
    </source>
</evidence>
<feature type="compositionally biased region" description="Basic and acidic residues" evidence="1">
    <location>
        <begin position="40"/>
        <end position="53"/>
    </location>
</feature>
<dbReference type="CDD" id="cd00170">
    <property type="entry name" value="SEC14"/>
    <property type="match status" value="1"/>
</dbReference>
<comment type="caution">
    <text evidence="4">The sequence shown here is derived from an EMBL/GenBank/DDBJ whole genome shotgun (WGS) entry which is preliminary data.</text>
</comment>
<evidence type="ECO:0000313" key="4">
    <source>
        <dbReference type="EMBL" id="KAG8036258.1"/>
    </source>
</evidence>
<reference evidence="4" key="2">
    <citation type="submission" date="2021-04" db="EMBL/GenBank/DDBJ databases">
        <title>Genome-wide patterns of bracovirus chromosomal integration into multiple host tissues during parasitism.</title>
        <authorList>
            <person name="Chebbi M.A.C."/>
        </authorList>
    </citation>
    <scope>NUCLEOTIDE SEQUENCE</scope>
    <source>
        <tissue evidence="4">Whole body</tissue>
    </source>
</reference>
<dbReference type="PROSITE" id="PS50904">
    <property type="entry name" value="PRELI_MSF1"/>
    <property type="match status" value="1"/>
</dbReference>
<dbReference type="Proteomes" id="UP000729913">
    <property type="component" value="Unassembled WGS sequence"/>
</dbReference>
<feature type="domain" description="PRELI/MSF1" evidence="3">
    <location>
        <begin position="1"/>
        <end position="32"/>
    </location>
</feature>
<dbReference type="PANTHER" id="PTHR23324:SF66">
    <property type="entry name" value="PROTEIN REAL-TIME"/>
    <property type="match status" value="1"/>
</dbReference>
<dbReference type="Pfam" id="PF00650">
    <property type="entry name" value="CRAL_TRIO"/>
    <property type="match status" value="1"/>
</dbReference>
<reference evidence="4" key="1">
    <citation type="submission" date="2020-03" db="EMBL/GenBank/DDBJ databases">
        <authorList>
            <person name="Chebbi M.A."/>
            <person name="Drezen J.M."/>
        </authorList>
    </citation>
    <scope>NUCLEOTIDE SEQUENCE</scope>
    <source>
        <tissue evidence="4">Whole body</tissue>
    </source>
</reference>
<dbReference type="Pfam" id="PF03765">
    <property type="entry name" value="CRAL_TRIO_N"/>
    <property type="match status" value="1"/>
</dbReference>
<accession>A0A8J5V847</accession>
<protein>
    <recommendedName>
        <fullName evidence="6">CRAL-TRIO domain-containing protein</fullName>
    </recommendedName>
</protein>
<dbReference type="AlphaFoldDB" id="A0A8J5V847"/>
<proteinExistence type="predicted"/>
<dbReference type="SMART" id="SM00516">
    <property type="entry name" value="SEC14"/>
    <property type="match status" value="1"/>
</dbReference>
<dbReference type="OrthoDB" id="30289at2759"/>
<dbReference type="InterPro" id="IPR051064">
    <property type="entry name" value="SEC14/CRAL-TRIO_domain"/>
</dbReference>
<keyword evidence="5" id="KW-1185">Reference proteome</keyword>
<evidence type="ECO:0000313" key="5">
    <source>
        <dbReference type="Proteomes" id="UP000729913"/>
    </source>
</evidence>
<name>A0A8J5V847_9HYME</name>
<feature type="domain" description="CRAL-TRIO" evidence="2">
    <location>
        <begin position="157"/>
        <end position="252"/>
    </location>
</feature>
<dbReference type="SMART" id="SM01100">
    <property type="entry name" value="CRAL_TRIO_N"/>
    <property type="match status" value="1"/>
</dbReference>
<dbReference type="GO" id="GO:0005737">
    <property type="term" value="C:cytoplasm"/>
    <property type="evidence" value="ECO:0007669"/>
    <property type="project" value="TreeGrafter"/>
</dbReference>
<feature type="compositionally biased region" description="Acidic residues" evidence="1">
    <location>
        <begin position="54"/>
        <end position="64"/>
    </location>
</feature>
<dbReference type="InterPro" id="IPR006797">
    <property type="entry name" value="PRELI/MSF1_dom"/>
</dbReference>
<evidence type="ECO:0008006" key="6">
    <source>
        <dbReference type="Google" id="ProtNLM"/>
    </source>
</evidence>
<dbReference type="PANTHER" id="PTHR23324">
    <property type="entry name" value="SEC14 RELATED PROTEIN"/>
    <property type="match status" value="1"/>
</dbReference>
<sequence length="414" mass="47760">MEKLAMKQYAQNIAKGKEIVEYFINELKEQGVTYVAPWVDPEKDPPKNEKTIETEESNDQNDVETETKLPTNKKIKLSSDYIERYLGKLDLMQESKLLQLRQSIQELRGASVPNDATLLRFLRAREFMVDKAKEMLTQSLHWRKKYQIDKLLDEYEAPRVVKDYFPGGWHHCDKDGRPLYILRLGQMDVKGLLKSIGEDELLLLALHICEEGLSLMEEATTVLGHPVSQWCLLIDLEGLNMRHLWRPGIKLLFLDENTRNKFIFYCGTDYQEQNEGGLTDYIDAEYIPDFLGGPSEDSILVDELTIPTRYYSNTVTSNNTYVMEGGVVPKSLYRLDLEAASNDHEHSLYHSISLAHGQVHHVAINTNDPGAVLTWDFDVMRHNVIFTVLHEKHDTININGNLFRTSTKKFFIHI</sequence>
<feature type="region of interest" description="Disordered" evidence="1">
    <location>
        <begin position="38"/>
        <end position="68"/>
    </location>
</feature>
<dbReference type="PROSITE" id="PS50191">
    <property type="entry name" value="CRAL_TRIO"/>
    <property type="match status" value="1"/>
</dbReference>
<organism evidence="4 5">
    <name type="scientific">Cotesia typhae</name>
    <dbReference type="NCBI Taxonomy" id="2053667"/>
    <lineage>
        <taxon>Eukaryota</taxon>
        <taxon>Metazoa</taxon>
        <taxon>Ecdysozoa</taxon>
        <taxon>Arthropoda</taxon>
        <taxon>Hexapoda</taxon>
        <taxon>Insecta</taxon>
        <taxon>Pterygota</taxon>
        <taxon>Neoptera</taxon>
        <taxon>Endopterygota</taxon>
        <taxon>Hymenoptera</taxon>
        <taxon>Apocrita</taxon>
        <taxon>Ichneumonoidea</taxon>
        <taxon>Braconidae</taxon>
        <taxon>Microgastrinae</taxon>
        <taxon>Cotesia</taxon>
    </lineage>
</organism>
<evidence type="ECO:0000259" key="2">
    <source>
        <dbReference type="PROSITE" id="PS50191"/>
    </source>
</evidence>
<evidence type="ECO:0000256" key="1">
    <source>
        <dbReference type="SAM" id="MobiDB-lite"/>
    </source>
</evidence>
<dbReference type="EMBL" id="JAAOIC020000049">
    <property type="protein sequence ID" value="KAG8036258.1"/>
    <property type="molecule type" value="Genomic_DNA"/>
</dbReference>